<feature type="region of interest" description="Disordered" evidence="8">
    <location>
        <begin position="1"/>
        <end position="47"/>
    </location>
</feature>
<dbReference type="InterPro" id="IPR004713">
    <property type="entry name" value="CaH_exchang"/>
</dbReference>
<gene>
    <name evidence="11" type="ORF">IW261DRAFT_882341</name>
</gene>
<evidence type="ECO:0000313" key="11">
    <source>
        <dbReference type="EMBL" id="KAK0485145.1"/>
    </source>
</evidence>
<comment type="similarity">
    <text evidence="2">Belongs to the Ca(2+):cation antiporter (CaCA) (TC 2.A.19) family.</text>
</comment>
<dbReference type="EMBL" id="JAUEPR010000005">
    <property type="protein sequence ID" value="KAK0485145.1"/>
    <property type="molecule type" value="Genomic_DNA"/>
</dbReference>
<feature type="transmembrane region" description="Helical" evidence="9">
    <location>
        <begin position="431"/>
        <end position="454"/>
    </location>
</feature>
<dbReference type="GO" id="GO:0006874">
    <property type="term" value="P:intracellular calcium ion homeostasis"/>
    <property type="evidence" value="ECO:0007669"/>
    <property type="project" value="TreeGrafter"/>
</dbReference>
<evidence type="ECO:0000256" key="2">
    <source>
        <dbReference type="ARBA" id="ARBA00008170"/>
    </source>
</evidence>
<dbReference type="Gene3D" id="1.20.1420.30">
    <property type="entry name" value="NCX, central ion-binding region"/>
    <property type="match status" value="2"/>
</dbReference>
<dbReference type="GO" id="GO:0000329">
    <property type="term" value="C:fungal-type vacuole membrane"/>
    <property type="evidence" value="ECO:0007669"/>
    <property type="project" value="TreeGrafter"/>
</dbReference>
<feature type="compositionally biased region" description="Polar residues" evidence="8">
    <location>
        <begin position="28"/>
        <end position="38"/>
    </location>
</feature>
<feature type="transmembrane region" description="Helical" evidence="9">
    <location>
        <begin position="102"/>
        <end position="121"/>
    </location>
</feature>
<keyword evidence="5 9" id="KW-1133">Transmembrane helix</keyword>
<accession>A0AA39UMR1</accession>
<evidence type="ECO:0000256" key="4">
    <source>
        <dbReference type="ARBA" id="ARBA00022692"/>
    </source>
</evidence>
<protein>
    <submittedName>
        <fullName evidence="11">Calcium proton exchanger</fullName>
    </submittedName>
</protein>
<evidence type="ECO:0000256" key="5">
    <source>
        <dbReference type="ARBA" id="ARBA00022989"/>
    </source>
</evidence>
<feature type="transmembrane region" description="Helical" evidence="9">
    <location>
        <begin position="266"/>
        <end position="287"/>
    </location>
</feature>
<sequence length="540" mass="59170">MYMWAHMENTPLPSQSSEHIAKSDDTDTNSSSEFNAGTNIPPITAPLHRNNSAFRRQNATGDTVNGINSRRFFSLAQATSRMLQPEKEVGLSPGVWKSLRSILLASWLNPLLIFIPVSWALHFAFAGEKDSVIFHPRFISCYYTLGQLLAFATDELSLRVGQTLAGLLNATFGNTVELIVAIISLTKCELQIVQSSLVGSILINLLLVLGMCFFAGGIKFQEQGFGHMATRLSSSLLAISIIAVLLPAAFHFLMANNIQNDETSDILNVSYGTSIVLLFIYISYLVFQLFSHASFYADEGEEQVKSTCYPKKKAELETPETSAVSSPTSTVVDPPMDNSDIECGSANSEEKETKQPQLGIWVTVGLLIVVTVLVAVTVNCLIESVNGLVQYRHISKEFVGVIILPFVCRAPDGVTIVTTSVQKELNFSMGIAIGSSIQIALSVIPFIVLLGWMMGKPLTLLFDPYESITMFLTGIDLSNAFKATAQLIMAVVLTVNYVVLDNKSNWLEGMILICLYVILCITFWYYPGNNPFNSVLASCT</sequence>
<keyword evidence="3" id="KW-0813">Transport</keyword>
<feature type="transmembrane region" description="Helical" evidence="9">
    <location>
        <begin position="358"/>
        <end position="378"/>
    </location>
</feature>
<feature type="transmembrane region" description="Helical" evidence="9">
    <location>
        <begin position="480"/>
        <end position="499"/>
    </location>
</feature>
<dbReference type="GO" id="GO:0012505">
    <property type="term" value="C:endomembrane system"/>
    <property type="evidence" value="ECO:0007669"/>
    <property type="project" value="UniProtKB-SubCell"/>
</dbReference>
<evidence type="ECO:0000259" key="10">
    <source>
        <dbReference type="Pfam" id="PF01699"/>
    </source>
</evidence>
<dbReference type="Proteomes" id="UP001175227">
    <property type="component" value="Unassembled WGS sequence"/>
</dbReference>
<evidence type="ECO:0000256" key="9">
    <source>
        <dbReference type="SAM" id="Phobius"/>
    </source>
</evidence>
<feature type="transmembrane region" description="Helical" evidence="9">
    <location>
        <begin position="232"/>
        <end position="254"/>
    </location>
</feature>
<comment type="subcellular location">
    <subcellularLocation>
        <location evidence="1">Endomembrane system</location>
        <topology evidence="1">Multi-pass membrane protein</topology>
    </subcellularLocation>
</comment>
<dbReference type="PANTHER" id="PTHR31503:SF20">
    <property type="entry name" value="CA(2+)_H(+) EXCHANGER, PUTATIVE (EUROFUNG)-RELATED"/>
    <property type="match status" value="1"/>
</dbReference>
<reference evidence="11" key="1">
    <citation type="submission" date="2023-06" db="EMBL/GenBank/DDBJ databases">
        <authorList>
            <consortium name="Lawrence Berkeley National Laboratory"/>
            <person name="Ahrendt S."/>
            <person name="Sahu N."/>
            <person name="Indic B."/>
            <person name="Wong-Bajracharya J."/>
            <person name="Merenyi Z."/>
            <person name="Ke H.-M."/>
            <person name="Monk M."/>
            <person name="Kocsube S."/>
            <person name="Drula E."/>
            <person name="Lipzen A."/>
            <person name="Balint B."/>
            <person name="Henrissat B."/>
            <person name="Andreopoulos B."/>
            <person name="Martin F.M."/>
            <person name="Harder C.B."/>
            <person name="Rigling D."/>
            <person name="Ford K.L."/>
            <person name="Foster G.D."/>
            <person name="Pangilinan J."/>
            <person name="Papanicolaou A."/>
            <person name="Barry K."/>
            <person name="LaButti K."/>
            <person name="Viragh M."/>
            <person name="Koriabine M."/>
            <person name="Yan M."/>
            <person name="Riley R."/>
            <person name="Champramary S."/>
            <person name="Plett K.L."/>
            <person name="Tsai I.J."/>
            <person name="Slot J."/>
            <person name="Sipos G."/>
            <person name="Plett J."/>
            <person name="Nagy L.G."/>
            <person name="Grigoriev I.V."/>
        </authorList>
    </citation>
    <scope>NUCLEOTIDE SEQUENCE</scope>
    <source>
        <strain evidence="11">ICMP 16352</strain>
    </source>
</reference>
<keyword evidence="4 9" id="KW-0812">Transmembrane</keyword>
<evidence type="ECO:0000256" key="8">
    <source>
        <dbReference type="SAM" id="MobiDB-lite"/>
    </source>
</evidence>
<evidence type="ECO:0000313" key="12">
    <source>
        <dbReference type="Proteomes" id="UP001175227"/>
    </source>
</evidence>
<dbReference type="InterPro" id="IPR044880">
    <property type="entry name" value="NCX_ion-bd_dom_sf"/>
</dbReference>
<evidence type="ECO:0000256" key="6">
    <source>
        <dbReference type="ARBA" id="ARBA00023065"/>
    </source>
</evidence>
<dbReference type="PANTHER" id="PTHR31503">
    <property type="entry name" value="VACUOLAR CALCIUM ION TRANSPORTER"/>
    <property type="match status" value="1"/>
</dbReference>
<proteinExistence type="inferred from homology"/>
<keyword evidence="6" id="KW-0406">Ion transport</keyword>
<name>A0AA39UMR1_9AGAR</name>
<feature type="transmembrane region" description="Helical" evidence="9">
    <location>
        <begin position="164"/>
        <end position="185"/>
    </location>
</feature>
<dbReference type="Pfam" id="PF01699">
    <property type="entry name" value="Na_Ca_ex"/>
    <property type="match status" value="2"/>
</dbReference>
<dbReference type="AlphaFoldDB" id="A0AA39UMR1"/>
<dbReference type="InterPro" id="IPR004837">
    <property type="entry name" value="NaCa_Exmemb"/>
</dbReference>
<evidence type="ECO:0000256" key="7">
    <source>
        <dbReference type="ARBA" id="ARBA00023136"/>
    </source>
</evidence>
<evidence type="ECO:0000256" key="3">
    <source>
        <dbReference type="ARBA" id="ARBA00022448"/>
    </source>
</evidence>
<comment type="caution">
    <text evidence="11">The sequence shown here is derived from an EMBL/GenBank/DDBJ whole genome shotgun (WGS) entry which is preliminary data.</text>
</comment>
<evidence type="ECO:0000256" key="1">
    <source>
        <dbReference type="ARBA" id="ARBA00004127"/>
    </source>
</evidence>
<keyword evidence="12" id="KW-1185">Reference proteome</keyword>
<feature type="transmembrane region" description="Helical" evidence="9">
    <location>
        <begin position="506"/>
        <end position="526"/>
    </location>
</feature>
<keyword evidence="7 9" id="KW-0472">Membrane</keyword>
<feature type="domain" description="Sodium/calcium exchanger membrane region" evidence="10">
    <location>
        <begin position="139"/>
        <end position="289"/>
    </location>
</feature>
<dbReference type="GO" id="GO:0015369">
    <property type="term" value="F:calcium:proton antiporter activity"/>
    <property type="evidence" value="ECO:0007669"/>
    <property type="project" value="TreeGrafter"/>
</dbReference>
<organism evidence="11 12">
    <name type="scientific">Armillaria novae-zelandiae</name>
    <dbReference type="NCBI Taxonomy" id="153914"/>
    <lineage>
        <taxon>Eukaryota</taxon>
        <taxon>Fungi</taxon>
        <taxon>Dikarya</taxon>
        <taxon>Basidiomycota</taxon>
        <taxon>Agaricomycotina</taxon>
        <taxon>Agaricomycetes</taxon>
        <taxon>Agaricomycetidae</taxon>
        <taxon>Agaricales</taxon>
        <taxon>Marasmiineae</taxon>
        <taxon>Physalacriaceae</taxon>
        <taxon>Armillaria</taxon>
    </lineage>
</organism>
<feature type="domain" description="Sodium/calcium exchanger membrane region" evidence="10">
    <location>
        <begin position="364"/>
        <end position="524"/>
    </location>
</feature>
<feature type="transmembrane region" description="Helical" evidence="9">
    <location>
        <begin position="197"/>
        <end position="220"/>
    </location>
</feature>